<dbReference type="WBParaSite" id="ES5_v2.g16943.t1">
    <property type="protein sequence ID" value="ES5_v2.g16943.t1"/>
    <property type="gene ID" value="ES5_v2.g16943"/>
</dbReference>
<dbReference type="Proteomes" id="UP000887579">
    <property type="component" value="Unplaced"/>
</dbReference>
<protein>
    <submittedName>
        <fullName evidence="2">Uncharacterized protein</fullName>
    </submittedName>
</protein>
<proteinExistence type="predicted"/>
<organism evidence="1 2">
    <name type="scientific">Panagrolaimus sp. ES5</name>
    <dbReference type="NCBI Taxonomy" id="591445"/>
    <lineage>
        <taxon>Eukaryota</taxon>
        <taxon>Metazoa</taxon>
        <taxon>Ecdysozoa</taxon>
        <taxon>Nematoda</taxon>
        <taxon>Chromadorea</taxon>
        <taxon>Rhabditida</taxon>
        <taxon>Tylenchina</taxon>
        <taxon>Panagrolaimomorpha</taxon>
        <taxon>Panagrolaimoidea</taxon>
        <taxon>Panagrolaimidae</taxon>
        <taxon>Panagrolaimus</taxon>
    </lineage>
</organism>
<accession>A0AC34FIX9</accession>
<evidence type="ECO:0000313" key="2">
    <source>
        <dbReference type="WBParaSite" id="ES5_v2.g16943.t1"/>
    </source>
</evidence>
<reference evidence="2" key="1">
    <citation type="submission" date="2022-11" db="UniProtKB">
        <authorList>
            <consortium name="WormBaseParasite"/>
        </authorList>
    </citation>
    <scope>IDENTIFICATION</scope>
</reference>
<sequence length="190" mass="21040">MENLKSLTFGDKLQTFISSDNNENNGTDSSNTSSTSTAVSEKKDSSSVSKAICQFFVFGTLFGVVITITVCTCFLQPRQQRRSRQCRVASISNLNPSRIPEPFDYSKPCFLKADSTGKFYASPIDGEEIPPLPTYEAALALPRSPSSSDGGDEIPHYQQQQQNHHDTSLDSITVIDSIEAPYPKERNERF</sequence>
<evidence type="ECO:0000313" key="1">
    <source>
        <dbReference type="Proteomes" id="UP000887579"/>
    </source>
</evidence>
<name>A0AC34FIX9_9BILA</name>